<gene>
    <name evidence="1" type="ORF">AALO17_15680</name>
</gene>
<dbReference type="KEGG" id="fro:AALO17_15680"/>
<dbReference type="Proteomes" id="UP000069771">
    <property type="component" value="Chromosome"/>
</dbReference>
<accession>A0A140DVM5</accession>
<protein>
    <submittedName>
        <fullName evidence="1">Uncharacterized protein</fullName>
    </submittedName>
</protein>
<dbReference type="EMBL" id="CP011391">
    <property type="protein sequence ID" value="AMK54702.1"/>
    <property type="molecule type" value="Genomic_DNA"/>
</dbReference>
<evidence type="ECO:0000313" key="2">
    <source>
        <dbReference type="Proteomes" id="UP000069771"/>
    </source>
</evidence>
<reference evidence="1 2" key="1">
    <citation type="journal article" date="2016" name="Gut Pathog.">
        <title>Whole genome sequencing of "Faecalibaculum rodentium" ALO17, isolated from C57BL/6J laboratory mouse feces.</title>
        <authorList>
            <person name="Lim S."/>
            <person name="Chang D.H."/>
            <person name="Ahn S."/>
            <person name="Kim B.C."/>
        </authorList>
    </citation>
    <scope>NUCLEOTIDE SEQUENCE [LARGE SCALE GENOMIC DNA]</scope>
    <source>
        <strain evidence="1 2">Alo17</strain>
    </source>
</reference>
<organism evidence="1 2">
    <name type="scientific">Faecalibaculum rodentium</name>
    <dbReference type="NCBI Taxonomy" id="1702221"/>
    <lineage>
        <taxon>Bacteria</taxon>
        <taxon>Bacillati</taxon>
        <taxon>Bacillota</taxon>
        <taxon>Erysipelotrichia</taxon>
        <taxon>Erysipelotrichales</taxon>
        <taxon>Erysipelotrichaceae</taxon>
        <taxon>Faecalibaculum</taxon>
    </lineage>
</organism>
<proteinExistence type="predicted"/>
<dbReference type="AlphaFoldDB" id="A0A140DVM5"/>
<sequence length="50" mass="6205">MLCENYVNTVLPLDCIDFLLPHQKTRKIRQQFMQFFENLFDKRIYPGYYN</sequence>
<name>A0A140DVM5_9FIRM</name>
<keyword evidence="2" id="KW-1185">Reference proteome</keyword>
<evidence type="ECO:0000313" key="1">
    <source>
        <dbReference type="EMBL" id="AMK54702.1"/>
    </source>
</evidence>